<comment type="caution">
    <text evidence="1">The sequence shown here is derived from an EMBL/GenBank/DDBJ whole genome shotgun (WGS) entry which is preliminary data.</text>
</comment>
<organism evidence="1 2">
    <name type="scientific">Candidatus Microsaccharimonas sossegonensis</name>
    <dbReference type="NCBI Taxonomy" id="2506948"/>
    <lineage>
        <taxon>Bacteria</taxon>
        <taxon>Candidatus Saccharimonadota</taxon>
        <taxon>Candidatus Saccharimonadia</taxon>
        <taxon>Candidatus Saccharimonadales</taxon>
        <taxon>Candidatus Saccharimonadaceae</taxon>
        <taxon>Candidatus Microsaccharimonas</taxon>
    </lineage>
</organism>
<dbReference type="EMBL" id="SCKX01000001">
    <property type="protein sequence ID" value="RWZ78501.1"/>
    <property type="molecule type" value="Genomic_DNA"/>
</dbReference>
<accession>A0A4Q0AH57</accession>
<sequence length="108" mass="11603">MTTSTSSTMAVGRTGQRAWPYGDQTAHAQVVISTWLALTPDRQNQLLARLIAATVHDGAGGALERFAGTGHLDAEKALDELNDVRVPIEREAWVDLLGQYIITSGGRS</sequence>
<dbReference type="AlphaFoldDB" id="A0A4Q0AH57"/>
<reference evidence="1" key="1">
    <citation type="submission" date="2019-01" db="EMBL/GenBank/DDBJ databases">
        <title>Genomic signatures and co-occurrence patterns of the ultra-small Saccharimodia (Patescibacteria phylum) suggest a symbiotic lifestyle.</title>
        <authorList>
            <person name="Lemos L."/>
            <person name="Medeiros J."/>
            <person name="Andreote F."/>
            <person name="Fernandes G."/>
            <person name="Varani A."/>
            <person name="Oliveira G."/>
            <person name="Pylro V."/>
        </authorList>
    </citation>
    <scope>NUCLEOTIDE SEQUENCE [LARGE SCALE GENOMIC DNA]</scope>
    <source>
        <strain evidence="1">AMD02</strain>
    </source>
</reference>
<dbReference type="Proteomes" id="UP000289257">
    <property type="component" value="Unassembled WGS sequence"/>
</dbReference>
<evidence type="ECO:0000313" key="2">
    <source>
        <dbReference type="Proteomes" id="UP000289257"/>
    </source>
</evidence>
<name>A0A4Q0AH57_9BACT</name>
<proteinExistence type="predicted"/>
<evidence type="ECO:0000313" key="1">
    <source>
        <dbReference type="EMBL" id="RWZ78501.1"/>
    </source>
</evidence>
<gene>
    <name evidence="1" type="ORF">EOT05_01985</name>
</gene>
<protein>
    <submittedName>
        <fullName evidence="1">Uncharacterized protein</fullName>
    </submittedName>
</protein>
<keyword evidence="2" id="KW-1185">Reference proteome</keyword>